<feature type="chain" id="PRO_5032512844" evidence="1">
    <location>
        <begin position="25"/>
        <end position="135"/>
    </location>
</feature>
<dbReference type="AlphaFoldDB" id="A0A844G3J6"/>
<dbReference type="EMBL" id="VUNS01000018">
    <property type="protein sequence ID" value="MST98340.1"/>
    <property type="molecule type" value="Genomic_DNA"/>
</dbReference>
<name>A0A844G3J6_9BACT</name>
<dbReference type="Proteomes" id="UP000435649">
    <property type="component" value="Unassembled WGS sequence"/>
</dbReference>
<feature type="signal peptide" evidence="1">
    <location>
        <begin position="1"/>
        <end position="24"/>
    </location>
</feature>
<evidence type="ECO:0000313" key="2">
    <source>
        <dbReference type="EMBL" id="MST98340.1"/>
    </source>
</evidence>
<organism evidence="2 3">
    <name type="scientific">Victivallis lenta</name>
    <dbReference type="NCBI Taxonomy" id="2606640"/>
    <lineage>
        <taxon>Bacteria</taxon>
        <taxon>Pseudomonadati</taxon>
        <taxon>Lentisphaerota</taxon>
        <taxon>Lentisphaeria</taxon>
        <taxon>Victivallales</taxon>
        <taxon>Victivallaceae</taxon>
        <taxon>Victivallis</taxon>
    </lineage>
</organism>
<reference evidence="2 3" key="1">
    <citation type="submission" date="2019-08" db="EMBL/GenBank/DDBJ databases">
        <title>In-depth cultivation of the pig gut microbiome towards novel bacterial diversity and tailored functional studies.</title>
        <authorList>
            <person name="Wylensek D."/>
            <person name="Hitch T.C.A."/>
            <person name="Clavel T."/>
        </authorList>
    </citation>
    <scope>NUCLEOTIDE SEQUENCE [LARGE SCALE GENOMIC DNA]</scope>
    <source>
        <strain evidence="2 3">BBE-744-WT-12</strain>
    </source>
</reference>
<gene>
    <name evidence="2" type="ORF">FYJ85_14955</name>
</gene>
<comment type="caution">
    <text evidence="2">The sequence shown here is derived from an EMBL/GenBank/DDBJ whole genome shotgun (WGS) entry which is preliminary data.</text>
</comment>
<evidence type="ECO:0000256" key="1">
    <source>
        <dbReference type="SAM" id="SignalP"/>
    </source>
</evidence>
<evidence type="ECO:0000313" key="3">
    <source>
        <dbReference type="Proteomes" id="UP000435649"/>
    </source>
</evidence>
<keyword evidence="3" id="KW-1185">Reference proteome</keyword>
<accession>A0A844G3J6</accession>
<keyword evidence="1" id="KW-0732">Signal</keyword>
<sequence>MKWTKWLMFAVPVLAAAAVLSGCASYDNNYLRPEDFAAYLERDGVKVDGTRPLPGDPFRATSGCAIMIDGNEIGVYKYDRSSSVQEKRVEKIGDEGRTYIQGIPFPVEVRGSFMFLGLEKNPQKRRILEVIDKFY</sequence>
<proteinExistence type="predicted"/>
<dbReference type="RefSeq" id="WP_106053437.1">
    <property type="nucleotide sequence ID" value="NZ_CALXOB010000014.1"/>
</dbReference>
<protein>
    <submittedName>
        <fullName evidence="2">Uncharacterized protein</fullName>
    </submittedName>
</protein>
<dbReference type="PROSITE" id="PS51257">
    <property type="entry name" value="PROKAR_LIPOPROTEIN"/>
    <property type="match status" value="1"/>
</dbReference>